<dbReference type="InterPro" id="IPR038492">
    <property type="entry name" value="GBBH-like_N_sf"/>
</dbReference>
<evidence type="ECO:0000313" key="3">
    <source>
        <dbReference type="Proteomes" id="UP000887578"/>
    </source>
</evidence>
<keyword evidence="3" id="KW-1185">Reference proteome</keyword>
<dbReference type="Gene3D" id="3.30.2020.30">
    <property type="match status" value="1"/>
</dbReference>
<evidence type="ECO:0000313" key="4">
    <source>
        <dbReference type="WBParaSite" id="PDA_v2.g25604.t1"/>
    </source>
</evidence>
<dbReference type="AlphaFoldDB" id="A0A914Q445"/>
<sequence length="115" mass="13505">MISFNRGKNAIFQAIQRGFPKSGINIIHRNISSIHNDKNNRWLKISFIDGNYGIFPYVWLRDTSLESSTYSISDSMKARNLMMRDFDVEVVPESLKFDKEKNELKIFWPGNIESW</sequence>
<organism evidence="3 4">
    <name type="scientific">Panagrolaimus davidi</name>
    <dbReference type="NCBI Taxonomy" id="227884"/>
    <lineage>
        <taxon>Eukaryota</taxon>
        <taxon>Metazoa</taxon>
        <taxon>Ecdysozoa</taxon>
        <taxon>Nematoda</taxon>
        <taxon>Chromadorea</taxon>
        <taxon>Rhabditida</taxon>
        <taxon>Tylenchina</taxon>
        <taxon>Panagrolaimomorpha</taxon>
        <taxon>Panagrolaimoidea</taxon>
        <taxon>Panagrolaimidae</taxon>
        <taxon>Panagrolaimus</taxon>
    </lineage>
</organism>
<dbReference type="WBParaSite" id="PDA_v2.g25604.t1">
    <property type="protein sequence ID" value="PDA_v2.g25604.t1"/>
    <property type="gene ID" value="PDA_v2.g25604"/>
</dbReference>
<reference evidence="4" key="1">
    <citation type="submission" date="2022-11" db="UniProtKB">
        <authorList>
            <consortium name="WormBaseParasite"/>
        </authorList>
    </citation>
    <scope>IDENTIFICATION</scope>
</reference>
<accession>A0A914Q445</accession>
<dbReference type="Proteomes" id="UP000887578">
    <property type="component" value="Unplaced"/>
</dbReference>
<evidence type="ECO:0000256" key="1">
    <source>
        <dbReference type="ARBA" id="ARBA00022723"/>
    </source>
</evidence>
<dbReference type="GO" id="GO:0046872">
    <property type="term" value="F:metal ion binding"/>
    <property type="evidence" value="ECO:0007669"/>
    <property type="project" value="UniProtKB-KW"/>
</dbReference>
<proteinExistence type="predicted"/>
<name>A0A914Q445_9BILA</name>
<keyword evidence="1" id="KW-0479">Metal-binding</keyword>
<protein>
    <submittedName>
        <fullName evidence="4">Uncharacterized protein</fullName>
    </submittedName>
</protein>
<evidence type="ECO:0000256" key="2">
    <source>
        <dbReference type="ARBA" id="ARBA00023004"/>
    </source>
</evidence>
<keyword evidence="2" id="KW-0408">Iron</keyword>